<dbReference type="OrthoDB" id="394582at2"/>
<dbReference type="EMBL" id="CP025543">
    <property type="protein sequence ID" value="AUM62876.1"/>
    <property type="molecule type" value="Genomic_DNA"/>
</dbReference>
<proteinExistence type="predicted"/>
<dbReference type="AlphaFoldDB" id="A0A2K9LV04"/>
<feature type="chain" id="PRO_5014869054" description="Lipoprotein" evidence="1">
    <location>
        <begin position="21"/>
        <end position="744"/>
    </location>
</feature>
<protein>
    <recommendedName>
        <fullName evidence="4">Lipoprotein</fullName>
    </recommendedName>
</protein>
<feature type="signal peptide" evidence="1">
    <location>
        <begin position="1"/>
        <end position="20"/>
    </location>
</feature>
<gene>
    <name evidence="2" type="ORF">SMONO_v1c06270</name>
</gene>
<evidence type="ECO:0000313" key="3">
    <source>
        <dbReference type="Proteomes" id="UP000234790"/>
    </source>
</evidence>
<reference evidence="2 3" key="1">
    <citation type="submission" date="2017-12" db="EMBL/GenBank/DDBJ databases">
        <title>Complete genome sequence of Spiroplasma monobiae MQ-1 (ATCC 33825).</title>
        <authorList>
            <person name="Tsai Y.-M."/>
            <person name="Lo W.-S."/>
            <person name="Wu P.-S."/>
            <person name="Cho S.-T."/>
            <person name="Kuo C.-H."/>
        </authorList>
    </citation>
    <scope>NUCLEOTIDE SEQUENCE [LARGE SCALE GENOMIC DNA]</scope>
    <source>
        <strain evidence="2 3">MQ-1</strain>
    </source>
</reference>
<evidence type="ECO:0000256" key="1">
    <source>
        <dbReference type="SAM" id="SignalP"/>
    </source>
</evidence>
<dbReference type="NCBIfam" id="NF038029">
    <property type="entry name" value="LP_plasma"/>
    <property type="match status" value="1"/>
</dbReference>
<dbReference type="PROSITE" id="PS51257">
    <property type="entry name" value="PROKAR_LIPOPROTEIN"/>
    <property type="match status" value="1"/>
</dbReference>
<sequence>MKKLLTLLGSVSLMTTTAQMAVACSPNYDQKDKDGNSILIQFLQSIDGKAQISSTDVLWKLINTNGPKNREKLTLDLLKMINLSILSNAKDLNDDSIYANYNLQNTLNERWTSLNAAVDRQISTEKDKYKKDYGKKWEKEWNKMLVNRYSVYQDDVKSMDQEFLENKYKSDILLSDTNNNASKALLDVLLNTDQMGVTWISSIDVIRKYNALERIVNTNKENDANIANYLKADLNQIAQIENSTTNEANKWKPTTLTLQNTDKELADAARNAIANVKVSDIKHDTPVSVNEFTVSDTNGSRAGFLSNSQRFFLDKFYTTQAPLAISEVVIPFSANGSFDNGVIAQDFHSDDGLDQVNNQKLMQQILGENSVADWNRWVVSKSTDYEKATIKNYDKLMTLSNSTDFTQDMRSVVYDFVLNDKENNTNGSKIDTGTTFDDLVKDLSRTSGKDNHFYKYDDLGRVYYIDSTGMHIVQIDGYKFLVDSKTSEKKGTKQNGLSEDGKQINSDTLAELNEFKKFNSLDNNEKVITMKNTESNAYKKLNSAVTNPYLHYLVNNSMLKGLEGTYSSFDIMSEVKTWSQVSSSDSSTFYWTTCVFDYFRTISNEKSQEKFIQQYISFETSDENTENSNQVIQNTEKWFFEAVSTKQSSIANKPGQLFKTEDKKWTDEINSKTSASGYPKLTLINKNIGKITNVAGSTFWAPTDNGSNNSAFVIESDTSYSLNYSIIIEAIENSYRESKNGGAK</sequence>
<evidence type="ECO:0008006" key="4">
    <source>
        <dbReference type="Google" id="ProtNLM"/>
    </source>
</evidence>
<accession>A0A2K9LV04</accession>
<dbReference type="RefSeq" id="WP_101780921.1">
    <property type="nucleotide sequence ID" value="NZ_CP025543.1"/>
</dbReference>
<organism evidence="2 3">
    <name type="scientific">Spiroplasma monobiae MQ-1</name>
    <dbReference type="NCBI Taxonomy" id="1336748"/>
    <lineage>
        <taxon>Bacteria</taxon>
        <taxon>Bacillati</taxon>
        <taxon>Mycoplasmatota</taxon>
        <taxon>Mollicutes</taxon>
        <taxon>Entomoplasmatales</taxon>
        <taxon>Spiroplasmataceae</taxon>
        <taxon>Spiroplasma</taxon>
    </lineage>
</organism>
<evidence type="ECO:0000313" key="2">
    <source>
        <dbReference type="EMBL" id="AUM62876.1"/>
    </source>
</evidence>
<dbReference type="Proteomes" id="UP000234790">
    <property type="component" value="Chromosome"/>
</dbReference>
<dbReference type="KEGG" id="smoo:SMONO_v1c06270"/>
<dbReference type="InterPro" id="IPR054816">
    <property type="entry name" value="Lipoprotein_mollicutes-type_CS"/>
</dbReference>
<name>A0A2K9LV04_SPISQ</name>
<keyword evidence="1" id="KW-0732">Signal</keyword>
<keyword evidence="3" id="KW-1185">Reference proteome</keyword>